<dbReference type="OMA" id="FEAIPTC"/>
<dbReference type="SUPFAM" id="SSF141562">
    <property type="entry name" value="At5g01610-like"/>
    <property type="match status" value="2"/>
</dbReference>
<feature type="chain" id="PRO_5007159653" description="DUF538 domain-containing protein" evidence="1">
    <location>
        <begin position="26"/>
        <end position="309"/>
    </location>
</feature>
<dbReference type="Pfam" id="PF04398">
    <property type="entry name" value="DUF538"/>
    <property type="match status" value="2"/>
</dbReference>
<comment type="caution">
    <text evidence="2">The sequence shown here is derived from an EMBL/GenBank/DDBJ whole genome shotgun (WGS) entry which is preliminary data.</text>
</comment>
<keyword evidence="3" id="KW-1185">Reference proteome</keyword>
<evidence type="ECO:0000256" key="1">
    <source>
        <dbReference type="SAM" id="SignalP"/>
    </source>
</evidence>
<reference evidence="2 3" key="1">
    <citation type="journal article" date="2016" name="Sci. Rep.">
        <title>The genome sequence of the outbreeding globe artichoke constructed de novo incorporating a phase-aware low-pass sequencing strategy of F1 progeny.</title>
        <authorList>
            <person name="Scaglione D."/>
            <person name="Reyes-Chin-Wo S."/>
            <person name="Acquadro A."/>
            <person name="Froenicke L."/>
            <person name="Portis E."/>
            <person name="Beitel C."/>
            <person name="Tirone M."/>
            <person name="Mauro R."/>
            <person name="Lo Monaco A."/>
            <person name="Mauromicale G."/>
            <person name="Faccioli P."/>
            <person name="Cattivelli L."/>
            <person name="Rieseberg L."/>
            <person name="Michelmore R."/>
            <person name="Lanteri S."/>
        </authorList>
    </citation>
    <scope>NUCLEOTIDE SEQUENCE [LARGE SCALE GENOMIC DNA]</scope>
    <source>
        <strain evidence="2">2C</strain>
    </source>
</reference>
<dbReference type="PANTHER" id="PTHR31676:SF71">
    <property type="entry name" value="EXPRESSED PROTEIN"/>
    <property type="match status" value="1"/>
</dbReference>
<keyword evidence="1" id="KW-0732">Signal</keyword>
<dbReference type="InterPro" id="IPR036758">
    <property type="entry name" value="At5g01610-like"/>
</dbReference>
<feature type="signal peptide" evidence="1">
    <location>
        <begin position="1"/>
        <end position="25"/>
    </location>
</feature>
<sequence>MAPSQMSLLILALLALVSSTPVISAYPPTIYEALELFGLPVGLLPDSVTSYTFDPTDNSFVVELKKPCYIKFDYLVYFKTKITGKINSGVLSEIKGLQAQVFLFWLNIDEIRVDVPATSNVYFILGSISQTLDIKQFQTIHPCRDNALAACDHASKLISQLPITAEEVDKLFGLPVGLLPDSVTSYTFDPTDNSFVVELEKPCYIKFDYLVYFKTKITGKINLGVLSEIKGLQAQVFLFWLNIDEIRVDVPATNNVYFTLGSISQTLDIKQFQTIHPCKDNSLAACDHASKLISQLPITAEEVDKVIME</sequence>
<proteinExistence type="predicted"/>
<dbReference type="EMBL" id="LEKV01005088">
    <property type="protein sequence ID" value="KVH90864.1"/>
    <property type="molecule type" value="Genomic_DNA"/>
</dbReference>
<evidence type="ECO:0000313" key="2">
    <source>
        <dbReference type="EMBL" id="KVH90864.1"/>
    </source>
</evidence>
<dbReference type="Gene3D" id="2.30.240.10">
    <property type="entry name" value="At5g01610-like"/>
    <property type="match status" value="2"/>
</dbReference>
<dbReference type="Proteomes" id="UP000243975">
    <property type="component" value="Unassembled WGS sequence"/>
</dbReference>
<dbReference type="InterPro" id="IPR007493">
    <property type="entry name" value="DUF538"/>
</dbReference>
<evidence type="ECO:0000313" key="3">
    <source>
        <dbReference type="Proteomes" id="UP000243975"/>
    </source>
</evidence>
<evidence type="ECO:0008006" key="4">
    <source>
        <dbReference type="Google" id="ProtNLM"/>
    </source>
</evidence>
<dbReference type="Gramene" id="KVH90864">
    <property type="protein sequence ID" value="KVH90864"/>
    <property type="gene ID" value="Ccrd_007127"/>
</dbReference>
<organism evidence="2 3">
    <name type="scientific">Cynara cardunculus var. scolymus</name>
    <name type="common">Globe artichoke</name>
    <name type="synonym">Cynara scolymus</name>
    <dbReference type="NCBI Taxonomy" id="59895"/>
    <lineage>
        <taxon>Eukaryota</taxon>
        <taxon>Viridiplantae</taxon>
        <taxon>Streptophyta</taxon>
        <taxon>Embryophyta</taxon>
        <taxon>Tracheophyta</taxon>
        <taxon>Spermatophyta</taxon>
        <taxon>Magnoliopsida</taxon>
        <taxon>eudicotyledons</taxon>
        <taxon>Gunneridae</taxon>
        <taxon>Pentapetalae</taxon>
        <taxon>asterids</taxon>
        <taxon>campanulids</taxon>
        <taxon>Asterales</taxon>
        <taxon>Asteraceae</taxon>
        <taxon>Carduoideae</taxon>
        <taxon>Cardueae</taxon>
        <taxon>Carduinae</taxon>
        <taxon>Cynara</taxon>
    </lineage>
</organism>
<protein>
    <recommendedName>
        <fullName evidence="4">DUF538 domain-containing protein</fullName>
    </recommendedName>
</protein>
<dbReference type="PANTHER" id="PTHR31676">
    <property type="entry name" value="T31J12.3 PROTEIN-RELATED"/>
    <property type="match status" value="1"/>
</dbReference>
<dbReference type="AlphaFoldDB" id="A0A118JTJ3"/>
<accession>A0A118JTJ3</accession>
<gene>
    <name evidence="2" type="ORF">Ccrd_007127</name>
</gene>
<dbReference type="STRING" id="59895.A0A118JTJ3"/>
<name>A0A118JTJ3_CYNCS</name>